<evidence type="ECO:0000313" key="2">
    <source>
        <dbReference type="Proteomes" id="UP000289886"/>
    </source>
</evidence>
<dbReference type="EMBL" id="SCEB01003760">
    <property type="protein sequence ID" value="RXM94115.1"/>
    <property type="molecule type" value="Genomic_DNA"/>
</dbReference>
<gene>
    <name evidence="1" type="ORF">EOD39_18352</name>
</gene>
<reference evidence="1 2" key="1">
    <citation type="submission" date="2019-01" db="EMBL/GenBank/DDBJ databases">
        <title>Draft Genome and Complete Hox-Cluster Characterization of the Sterlet Sturgeon (Acipenser ruthenus).</title>
        <authorList>
            <person name="Wei Q."/>
        </authorList>
    </citation>
    <scope>NUCLEOTIDE SEQUENCE [LARGE SCALE GENOMIC DNA]</scope>
    <source>
        <strain evidence="1">WHYD16114868_AA</strain>
        <tissue evidence="1">Blood</tissue>
    </source>
</reference>
<dbReference type="Proteomes" id="UP000289886">
    <property type="component" value="Unassembled WGS sequence"/>
</dbReference>
<evidence type="ECO:0008006" key="3">
    <source>
        <dbReference type="Google" id="ProtNLM"/>
    </source>
</evidence>
<evidence type="ECO:0000313" key="1">
    <source>
        <dbReference type="EMBL" id="RXM94115.1"/>
    </source>
</evidence>
<dbReference type="PANTHER" id="PTHR28617">
    <property type="entry name" value="CILIA- AND FLAGELLA-ASSOCIATED PROTEIN 77"/>
    <property type="match status" value="1"/>
</dbReference>
<accession>A0A444V0Z8</accession>
<dbReference type="PANTHER" id="PTHR28617:SF1">
    <property type="entry name" value="CILIA- AND FLAGELLA-ASSOCIATED PROTEIN 77"/>
    <property type="match status" value="1"/>
</dbReference>
<proteinExistence type="predicted"/>
<dbReference type="Pfam" id="PF14825">
    <property type="entry name" value="CFAP77"/>
    <property type="match status" value="1"/>
</dbReference>
<keyword evidence="2" id="KW-1185">Reference proteome</keyword>
<comment type="caution">
    <text evidence="1">The sequence shown here is derived from an EMBL/GenBank/DDBJ whole genome shotgun (WGS) entry which is preliminary data.</text>
</comment>
<sequence length="260" mass="29482">MEAVQIGVIRDSMLANPLLIRADLGRSRSRAFTLPGKEFVFGKPNVTTDGGVPEVMSHWSTLVPVTHSDSKPRKAGQDFMALNREAVKSGLVTAHEHYQFRATHNLKLRPPKVEARLDHSPPDITFGVHTRPSTPIFDLLEHRYQQRWLEECHSAQKASQAKQQKKTKLGKIYETRTSLLRQSQPSVEPRPLWQLPRFQKTPLHSFIGVRRSPPIPRSPVARARPHGVRQLERLIRQQLDDKRAIILTALPVSKPAKILG</sequence>
<dbReference type="AlphaFoldDB" id="A0A444V0Z8"/>
<organism evidence="1 2">
    <name type="scientific">Acipenser ruthenus</name>
    <name type="common">Sterlet sturgeon</name>
    <dbReference type="NCBI Taxonomy" id="7906"/>
    <lineage>
        <taxon>Eukaryota</taxon>
        <taxon>Metazoa</taxon>
        <taxon>Chordata</taxon>
        <taxon>Craniata</taxon>
        <taxon>Vertebrata</taxon>
        <taxon>Euteleostomi</taxon>
        <taxon>Actinopterygii</taxon>
        <taxon>Chondrostei</taxon>
        <taxon>Acipenseriformes</taxon>
        <taxon>Acipenseridae</taxon>
        <taxon>Acipenser</taxon>
    </lineage>
</organism>
<name>A0A444V0Z8_ACIRT</name>
<protein>
    <recommendedName>
        <fullName evidence="3">Cilia-and flagella-associated protein 77</fullName>
    </recommendedName>
</protein>
<dbReference type="InterPro" id="IPR029147">
    <property type="entry name" value="CFAP77"/>
</dbReference>